<name>A0A147KFH3_THECS</name>
<dbReference type="GO" id="GO:0000976">
    <property type="term" value="F:transcription cis-regulatory region binding"/>
    <property type="evidence" value="ECO:0007669"/>
    <property type="project" value="TreeGrafter"/>
</dbReference>
<reference evidence="7" key="1">
    <citation type="journal article" date="2017" name="Acta Aliment.">
        <title>Plant polysaccharide degrading enzyme system of Thermpbifida cellulosilytica TB100 revealed by de novo genome project data.</title>
        <authorList>
            <person name="Toth A."/>
            <person name="Baka E."/>
            <person name="Luzics S."/>
            <person name="Bata-Vidacs I."/>
            <person name="Nagy I."/>
            <person name="Balint B."/>
            <person name="Herceg R."/>
            <person name="Olasz F."/>
            <person name="Wilk T."/>
            <person name="Nagy T."/>
            <person name="Kriszt B."/>
            <person name="Nagy I."/>
            <person name="Kukolya J."/>
        </authorList>
    </citation>
    <scope>NUCLEOTIDE SEQUENCE [LARGE SCALE GENOMIC DNA]</scope>
    <source>
        <strain evidence="7">TB100</strain>
    </source>
</reference>
<dbReference type="Gene3D" id="1.10.10.60">
    <property type="entry name" value="Homeodomain-like"/>
    <property type="match status" value="1"/>
</dbReference>
<keyword evidence="2 4" id="KW-0238">DNA-binding</keyword>
<feature type="domain" description="HTH tetR-type" evidence="5">
    <location>
        <begin position="17"/>
        <end position="77"/>
    </location>
</feature>
<dbReference type="PANTHER" id="PTHR30055:SF151">
    <property type="entry name" value="TRANSCRIPTIONAL REGULATORY PROTEIN"/>
    <property type="match status" value="1"/>
</dbReference>
<protein>
    <submittedName>
        <fullName evidence="6">TetR family transcriptional regulator</fullName>
    </submittedName>
</protein>
<dbReference type="GO" id="GO:0045892">
    <property type="term" value="P:negative regulation of DNA-templated transcription"/>
    <property type="evidence" value="ECO:0007669"/>
    <property type="project" value="InterPro"/>
</dbReference>
<dbReference type="PATRIC" id="fig|665004.4.peg.2015"/>
<evidence type="ECO:0000313" key="6">
    <source>
        <dbReference type="EMBL" id="KUP96027.1"/>
    </source>
</evidence>
<dbReference type="InterPro" id="IPR001647">
    <property type="entry name" value="HTH_TetR"/>
</dbReference>
<dbReference type="GO" id="GO:0003700">
    <property type="term" value="F:DNA-binding transcription factor activity"/>
    <property type="evidence" value="ECO:0007669"/>
    <property type="project" value="TreeGrafter"/>
</dbReference>
<evidence type="ECO:0000256" key="2">
    <source>
        <dbReference type="ARBA" id="ARBA00023125"/>
    </source>
</evidence>
<keyword evidence="1" id="KW-0805">Transcription regulation</keyword>
<dbReference type="SUPFAM" id="SSF48498">
    <property type="entry name" value="Tetracyclin repressor-like, C-terminal domain"/>
    <property type="match status" value="1"/>
</dbReference>
<organism evidence="6 7">
    <name type="scientific">Thermobifida cellulosilytica TB100</name>
    <dbReference type="NCBI Taxonomy" id="665004"/>
    <lineage>
        <taxon>Bacteria</taxon>
        <taxon>Bacillati</taxon>
        <taxon>Actinomycetota</taxon>
        <taxon>Actinomycetes</taxon>
        <taxon>Streptosporangiales</taxon>
        <taxon>Nocardiopsidaceae</taxon>
        <taxon>Thermobifida</taxon>
    </lineage>
</organism>
<keyword evidence="3" id="KW-0804">Transcription</keyword>
<evidence type="ECO:0000256" key="3">
    <source>
        <dbReference type="ARBA" id="ARBA00023163"/>
    </source>
</evidence>
<dbReference type="PANTHER" id="PTHR30055">
    <property type="entry name" value="HTH-TYPE TRANSCRIPTIONAL REGULATOR RUTR"/>
    <property type="match status" value="1"/>
</dbReference>
<evidence type="ECO:0000313" key="7">
    <source>
        <dbReference type="Proteomes" id="UP000074382"/>
    </source>
</evidence>
<dbReference type="OrthoDB" id="4540879at2"/>
<dbReference type="EMBL" id="LGEM01000101">
    <property type="protein sequence ID" value="KUP96027.1"/>
    <property type="molecule type" value="Genomic_DNA"/>
</dbReference>
<dbReference type="InterPro" id="IPR004111">
    <property type="entry name" value="Repressor_TetR_C"/>
</dbReference>
<gene>
    <name evidence="6" type="ORF">AC529_14395</name>
</gene>
<accession>A0A147KFH3</accession>
<keyword evidence="7" id="KW-1185">Reference proteome</keyword>
<dbReference type="InterPro" id="IPR050109">
    <property type="entry name" value="HTH-type_TetR-like_transc_reg"/>
</dbReference>
<evidence type="ECO:0000259" key="5">
    <source>
        <dbReference type="PROSITE" id="PS50977"/>
    </source>
</evidence>
<dbReference type="Pfam" id="PF02909">
    <property type="entry name" value="TetR_C_1"/>
    <property type="match status" value="1"/>
</dbReference>
<dbReference type="Gene3D" id="1.10.357.10">
    <property type="entry name" value="Tetracycline Repressor, domain 2"/>
    <property type="match status" value="1"/>
</dbReference>
<proteinExistence type="predicted"/>
<dbReference type="STRING" id="665004.AC529_14395"/>
<dbReference type="SUPFAM" id="SSF46689">
    <property type="entry name" value="Homeodomain-like"/>
    <property type="match status" value="1"/>
</dbReference>
<dbReference type="InterPro" id="IPR009057">
    <property type="entry name" value="Homeodomain-like_sf"/>
</dbReference>
<sequence>MADPRHDTGLLWEARRRPGVERVVRAAVELADAEGLAAVSMRRLAERIGFTTMAIYRHVPGKPELLDLMCDEVMGEVREAAAEPEGWRERLAEWAREGMDLYLRHPWLAESDRWRRVPGPHTVARFERALAVVAGTGLPPAQTVAAVDLVSGFVDSAARQAVAGARPGLGEGWGARELLLAGPDRYPVLGGLYREGAFEAPVDSFEFGLQRVLDGLEALVRDVKRDVTGCGVCGRLIERGASGRPRAYCSRACRQRAYRMRRKQG</sequence>
<dbReference type="Proteomes" id="UP000074382">
    <property type="component" value="Unassembled WGS sequence"/>
</dbReference>
<dbReference type="PROSITE" id="PS50977">
    <property type="entry name" value="HTH_TETR_2"/>
    <property type="match status" value="1"/>
</dbReference>
<evidence type="ECO:0000256" key="4">
    <source>
        <dbReference type="PROSITE-ProRule" id="PRU00335"/>
    </source>
</evidence>
<comment type="caution">
    <text evidence="6">The sequence shown here is derived from an EMBL/GenBank/DDBJ whole genome shotgun (WGS) entry which is preliminary data.</text>
</comment>
<dbReference type="Pfam" id="PF00440">
    <property type="entry name" value="TetR_N"/>
    <property type="match status" value="1"/>
</dbReference>
<feature type="DNA-binding region" description="H-T-H motif" evidence="4">
    <location>
        <begin position="40"/>
        <end position="59"/>
    </location>
</feature>
<dbReference type="AlphaFoldDB" id="A0A147KFH3"/>
<evidence type="ECO:0000256" key="1">
    <source>
        <dbReference type="ARBA" id="ARBA00023015"/>
    </source>
</evidence>
<dbReference type="RefSeq" id="WP_068755957.1">
    <property type="nucleotide sequence ID" value="NZ_KQ950181.1"/>
</dbReference>
<dbReference type="InterPro" id="IPR036271">
    <property type="entry name" value="Tet_transcr_reg_TetR-rel_C_sf"/>
</dbReference>